<evidence type="ECO:0000313" key="3">
    <source>
        <dbReference type="EMBL" id="WYZ19518.1"/>
    </source>
</evidence>
<dbReference type="RefSeq" id="WP_406844117.1">
    <property type="nucleotide sequence ID" value="NZ_CP150845.1"/>
</dbReference>
<accession>A0ABZ2UDL7</accession>
<evidence type="ECO:0000259" key="2">
    <source>
        <dbReference type="PROSITE" id="PS51186"/>
    </source>
</evidence>
<keyword evidence="4" id="KW-1185">Reference proteome</keyword>
<evidence type="ECO:0000256" key="1">
    <source>
        <dbReference type="ARBA" id="ARBA00022679"/>
    </source>
</evidence>
<dbReference type="PROSITE" id="PS51186">
    <property type="entry name" value="GNAT"/>
    <property type="match status" value="1"/>
</dbReference>
<dbReference type="EMBL" id="CP150845">
    <property type="protein sequence ID" value="WYZ19518.1"/>
    <property type="molecule type" value="Genomic_DNA"/>
</dbReference>
<protein>
    <submittedName>
        <fullName evidence="3">GNAT family N-acetyltransferase</fullName>
    </submittedName>
</protein>
<reference evidence="3 4" key="1">
    <citation type="submission" date="2024-03" db="EMBL/GenBank/DDBJ databases">
        <title>Flavobacterium soyae.</title>
        <authorList>
            <person name="Zheng W."/>
        </authorList>
    </citation>
    <scope>NUCLEOTIDE SEQUENCE [LARGE SCALE GENOMIC DNA]</scope>
    <source>
        <strain evidence="3 4">55</strain>
    </source>
</reference>
<dbReference type="CDD" id="cd04301">
    <property type="entry name" value="NAT_SF"/>
    <property type="match status" value="1"/>
</dbReference>
<dbReference type="PANTHER" id="PTHR13947:SF37">
    <property type="entry name" value="LD18367P"/>
    <property type="match status" value="1"/>
</dbReference>
<dbReference type="InterPro" id="IPR016181">
    <property type="entry name" value="Acyl_CoA_acyltransferase"/>
</dbReference>
<gene>
    <name evidence="3" type="ORF">AABD74_20415</name>
</gene>
<evidence type="ECO:0000313" key="4">
    <source>
        <dbReference type="Proteomes" id="UP001623852"/>
    </source>
</evidence>
<name>A0ABZ2UDL7_9FLAO</name>
<organism evidence="3 4">
    <name type="scientific">Flavobacterium soyae</name>
    <dbReference type="NCBI Taxonomy" id="2903098"/>
    <lineage>
        <taxon>Bacteria</taxon>
        <taxon>Pseudomonadati</taxon>
        <taxon>Bacteroidota</taxon>
        <taxon>Flavobacteriia</taxon>
        <taxon>Flavobacteriales</taxon>
        <taxon>Flavobacteriaceae</taxon>
        <taxon>Flavobacterium</taxon>
    </lineage>
</organism>
<dbReference type="PANTHER" id="PTHR13947">
    <property type="entry name" value="GNAT FAMILY N-ACETYLTRANSFERASE"/>
    <property type="match status" value="1"/>
</dbReference>
<dbReference type="InterPro" id="IPR050769">
    <property type="entry name" value="NAT_camello-type"/>
</dbReference>
<dbReference type="SUPFAM" id="SSF55729">
    <property type="entry name" value="Acyl-CoA N-acyltransferases (Nat)"/>
    <property type="match status" value="1"/>
</dbReference>
<dbReference type="Proteomes" id="UP001623852">
    <property type="component" value="Chromosome"/>
</dbReference>
<proteinExistence type="predicted"/>
<feature type="domain" description="N-acetyltransferase" evidence="2">
    <location>
        <begin position="6"/>
        <end position="175"/>
    </location>
</feature>
<dbReference type="InterPro" id="IPR000182">
    <property type="entry name" value="GNAT_dom"/>
</dbReference>
<dbReference type="Gene3D" id="3.40.630.30">
    <property type="match status" value="1"/>
</dbReference>
<sequence length="178" mass="20029">MNTSKYIIRNAFPSEFEEIGKLLIRVYSQLEGFPKENEQPVYYKMLANIGDFTNHQETELLAAVDDNNTILGAVVFFNDMQYYGSGGTATQEKNSAGFRLLGVDNIARGKGIGKLLTLACIKKAAENNQKQLIIHSTLAMKTAWKMYEKLGFKRSEDLDFMQGELAVFGFRLPLISQI</sequence>
<keyword evidence="1" id="KW-0808">Transferase</keyword>
<dbReference type="Pfam" id="PF00583">
    <property type="entry name" value="Acetyltransf_1"/>
    <property type="match status" value="1"/>
</dbReference>